<dbReference type="Pfam" id="PF13508">
    <property type="entry name" value="Acetyltransf_7"/>
    <property type="match status" value="1"/>
</dbReference>
<dbReference type="Gene3D" id="1.20.1740.10">
    <property type="entry name" value="Amino acid/polyamine transporter I"/>
    <property type="match status" value="1"/>
</dbReference>
<comment type="subcellular location">
    <subcellularLocation>
        <location evidence="1">Membrane</location>
        <topology evidence="1">Multi-pass membrane protein</topology>
    </subcellularLocation>
</comment>
<evidence type="ECO:0000256" key="6">
    <source>
        <dbReference type="SAM" id="Phobius"/>
    </source>
</evidence>
<evidence type="ECO:0000256" key="4">
    <source>
        <dbReference type="ARBA" id="ARBA00022989"/>
    </source>
</evidence>
<dbReference type="AlphaFoldDB" id="A0A8H4RWJ9"/>
<feature type="transmembrane region" description="Helical" evidence="6">
    <location>
        <begin position="12"/>
        <end position="31"/>
    </location>
</feature>
<evidence type="ECO:0000256" key="5">
    <source>
        <dbReference type="ARBA" id="ARBA00023136"/>
    </source>
</evidence>
<organism evidence="8 9">
    <name type="scientific">Cudoniella acicularis</name>
    <dbReference type="NCBI Taxonomy" id="354080"/>
    <lineage>
        <taxon>Eukaryota</taxon>
        <taxon>Fungi</taxon>
        <taxon>Dikarya</taxon>
        <taxon>Ascomycota</taxon>
        <taxon>Pezizomycotina</taxon>
        <taxon>Leotiomycetes</taxon>
        <taxon>Helotiales</taxon>
        <taxon>Tricladiaceae</taxon>
        <taxon>Cudoniella</taxon>
    </lineage>
</organism>
<gene>
    <name evidence="8" type="ORF">G7Y89_g1346</name>
</gene>
<evidence type="ECO:0000256" key="1">
    <source>
        <dbReference type="ARBA" id="ARBA00004141"/>
    </source>
</evidence>
<dbReference type="Gene3D" id="3.40.630.30">
    <property type="match status" value="1"/>
</dbReference>
<dbReference type="InterPro" id="IPR002293">
    <property type="entry name" value="AA/rel_permease1"/>
</dbReference>
<dbReference type="PANTHER" id="PTHR45649">
    <property type="entry name" value="AMINO-ACID PERMEASE BAT1"/>
    <property type="match status" value="1"/>
</dbReference>
<keyword evidence="5 6" id="KW-0472">Membrane</keyword>
<dbReference type="PROSITE" id="PS51186">
    <property type="entry name" value="GNAT"/>
    <property type="match status" value="1"/>
</dbReference>
<keyword evidence="4 6" id="KW-1133">Transmembrane helix</keyword>
<evidence type="ECO:0000256" key="2">
    <source>
        <dbReference type="ARBA" id="ARBA00022448"/>
    </source>
</evidence>
<evidence type="ECO:0000313" key="9">
    <source>
        <dbReference type="Proteomes" id="UP000566819"/>
    </source>
</evidence>
<proteinExistence type="predicted"/>
<evidence type="ECO:0000256" key="3">
    <source>
        <dbReference type="ARBA" id="ARBA00022692"/>
    </source>
</evidence>
<sequence length="369" mass="41495">MNRGGWSTQRLSFFVGLLGNVFAFVSADGAFHMSEEIHNPSLVVPRSILLSIFLNGIMELAMVIAVLFCMGDVSAALATNTGYPFMEIFLQATNSVSGSAVLASIITVLCLCATVGVLASTSRMFWSFARDRGLLGWGAYNRRHLGLGNKFNRSYRLTWLGKHKGSSINMGTVAIKKNYPHIWKNTLLSLVFTTPWPILDLMKEDGQRDEPRANREDAIDEAATWLKLWHTQNPSSYWQKVVDTETGKIAGGALWNINKENPIATQNTSEVIWFPSDSSRTFIEQALQAHSAPRARAGQRAHLFFTHPDYRRKGVGQQFMDWGMKKADELGYEFFFESTPYGRLLYEANGFVYIEEYVNHPQTDAPDEK</sequence>
<dbReference type="CDD" id="cd04301">
    <property type="entry name" value="NAT_SF"/>
    <property type="match status" value="1"/>
</dbReference>
<name>A0A8H4RWJ9_9HELO</name>
<comment type="caution">
    <text evidence="8">The sequence shown here is derived from an EMBL/GenBank/DDBJ whole genome shotgun (WGS) entry which is preliminary data.</text>
</comment>
<dbReference type="SUPFAM" id="SSF55729">
    <property type="entry name" value="Acyl-CoA N-acyltransferases (Nat)"/>
    <property type="match status" value="1"/>
</dbReference>
<dbReference type="PANTHER" id="PTHR45649:SF1">
    <property type="entry name" value="TRANSPORTER, PUTATIVE (EUROFUNG)-RELATED"/>
    <property type="match status" value="1"/>
</dbReference>
<dbReference type="EMBL" id="JAAMPI010000051">
    <property type="protein sequence ID" value="KAF4636753.1"/>
    <property type="molecule type" value="Genomic_DNA"/>
</dbReference>
<dbReference type="InterPro" id="IPR016181">
    <property type="entry name" value="Acyl_CoA_acyltransferase"/>
</dbReference>
<evidence type="ECO:0000313" key="8">
    <source>
        <dbReference type="EMBL" id="KAF4636753.1"/>
    </source>
</evidence>
<keyword evidence="9" id="KW-1185">Reference proteome</keyword>
<feature type="transmembrane region" description="Helical" evidence="6">
    <location>
        <begin position="98"/>
        <end position="120"/>
    </location>
</feature>
<accession>A0A8H4RWJ9</accession>
<keyword evidence="3 6" id="KW-0812">Transmembrane</keyword>
<dbReference type="GO" id="GO:0022857">
    <property type="term" value="F:transmembrane transporter activity"/>
    <property type="evidence" value="ECO:0007669"/>
    <property type="project" value="InterPro"/>
</dbReference>
<dbReference type="GO" id="GO:0016020">
    <property type="term" value="C:membrane"/>
    <property type="evidence" value="ECO:0007669"/>
    <property type="project" value="UniProtKB-SubCell"/>
</dbReference>
<dbReference type="OrthoDB" id="410198at2759"/>
<protein>
    <recommendedName>
        <fullName evidence="7">N-acetyltransferase domain-containing protein</fullName>
    </recommendedName>
</protein>
<reference evidence="8 9" key="1">
    <citation type="submission" date="2020-03" db="EMBL/GenBank/DDBJ databases">
        <title>Draft Genome Sequence of Cudoniella acicularis.</title>
        <authorList>
            <person name="Buettner E."/>
            <person name="Kellner H."/>
        </authorList>
    </citation>
    <scope>NUCLEOTIDE SEQUENCE [LARGE SCALE GENOMIC DNA]</scope>
    <source>
        <strain evidence="8 9">DSM 108380</strain>
    </source>
</reference>
<keyword evidence="2" id="KW-0813">Transport</keyword>
<dbReference type="Pfam" id="PF13520">
    <property type="entry name" value="AA_permease_2"/>
    <property type="match status" value="1"/>
</dbReference>
<feature type="domain" description="N-acetyltransferase" evidence="7">
    <location>
        <begin position="197"/>
        <end position="369"/>
    </location>
</feature>
<dbReference type="InterPro" id="IPR000182">
    <property type="entry name" value="GNAT_dom"/>
</dbReference>
<feature type="transmembrane region" description="Helical" evidence="6">
    <location>
        <begin position="52"/>
        <end position="78"/>
    </location>
</feature>
<evidence type="ECO:0000259" key="7">
    <source>
        <dbReference type="PROSITE" id="PS51186"/>
    </source>
</evidence>
<dbReference type="Proteomes" id="UP000566819">
    <property type="component" value="Unassembled WGS sequence"/>
</dbReference>
<dbReference type="GO" id="GO:0016747">
    <property type="term" value="F:acyltransferase activity, transferring groups other than amino-acyl groups"/>
    <property type="evidence" value="ECO:0007669"/>
    <property type="project" value="InterPro"/>
</dbReference>